<dbReference type="EMBL" id="JABWQF010000016">
    <property type="protein sequence ID" value="MBC3294672.1"/>
    <property type="molecule type" value="Genomic_DNA"/>
</dbReference>
<dbReference type="Pfam" id="PF08889">
    <property type="entry name" value="WbqC"/>
    <property type="match status" value="1"/>
</dbReference>
<organism evidence="1">
    <name type="scientific">Pseudomonas tritici</name>
    <dbReference type="NCBI Taxonomy" id="2745518"/>
    <lineage>
        <taxon>Bacteria</taxon>
        <taxon>Pseudomonadati</taxon>
        <taxon>Pseudomonadota</taxon>
        <taxon>Gammaproteobacteria</taxon>
        <taxon>Pseudomonadales</taxon>
        <taxon>Pseudomonadaceae</taxon>
        <taxon>Pseudomonas</taxon>
    </lineage>
</organism>
<proteinExistence type="predicted"/>
<comment type="caution">
    <text evidence="1">The sequence shown here is derived from an EMBL/GenBank/DDBJ whole genome shotgun (WGS) entry which is preliminary data.</text>
</comment>
<dbReference type="AlphaFoldDB" id="A0A8H9YVJ9"/>
<accession>A0A8H9YVJ9</accession>
<gene>
    <name evidence="1" type="ORF">HU722_24410</name>
</gene>
<evidence type="ECO:0000313" key="1">
    <source>
        <dbReference type="EMBL" id="MBC3294672.1"/>
    </source>
</evidence>
<protein>
    <submittedName>
        <fullName evidence="1">WbqC family protein</fullName>
    </submittedName>
</protein>
<dbReference type="InterPro" id="IPR014985">
    <property type="entry name" value="WbqC"/>
</dbReference>
<name>A0A8H9YVJ9_9PSED</name>
<sequence>MMNLAVMQPYFFPYIGYFQLMASVDTFVVYDNIKYTKKGWINRNRIQNRGVENLISLSLKNDSDYLDIGARELSPSFDRTKLCNQIVGAYQRAPYFREVMPVLEKIIMNDSSNLFDYLYQSLFVLRDFLGLRSELLVSSTIPADHSLKSQERVLEICRVLNAKCYINPPGGVSLYSPQDFANNGVVLKFIQPKPWQYSHSEADFIPWLSIIDVMMFNSRDEVVQRLKTGYELN</sequence>
<reference evidence="1" key="1">
    <citation type="journal article" date="2020" name="Microorganisms">
        <title>Reliable Identification of Environmental Pseudomonas Isolates Using the rpoD Gene.</title>
        <authorList>
            <consortium name="The Broad Institute Genome Sequencing Platform"/>
            <person name="Girard L."/>
            <person name="Lood C."/>
            <person name="Rokni-Zadeh H."/>
            <person name="van Noort V."/>
            <person name="Lavigne R."/>
            <person name="De Mot R."/>
        </authorList>
    </citation>
    <scope>NUCLEOTIDE SEQUENCE [LARGE SCALE GENOMIC DNA]</scope>
    <source>
        <strain evidence="1">SWRI145</strain>
    </source>
</reference>